<gene>
    <name evidence="1" type="ORF">CU097_003143</name>
</gene>
<dbReference type="Proteomes" id="UP000252139">
    <property type="component" value="Unassembled WGS sequence"/>
</dbReference>
<dbReference type="EMBL" id="PJQL01004622">
    <property type="protein sequence ID" value="RCH79239.1"/>
    <property type="molecule type" value="Genomic_DNA"/>
</dbReference>
<sequence>MDDINTLLEQTGLSSIQSSGLAIISIFGVSDNTTQASPAILANRIVGSAVFSHRKESIKEGTIELVKGGLQLYVDLKANTVYLFLDSAIDTSILGNQHEQLNIAYSYGLSVYQHEEFIVHDDRVSL</sequence>
<protein>
    <submittedName>
        <fullName evidence="1">Uncharacterized protein</fullName>
    </submittedName>
</protein>
<organism evidence="1 2">
    <name type="scientific">Rhizopus azygosporus</name>
    <name type="common">Rhizopus microsporus var. azygosporus</name>
    <dbReference type="NCBI Taxonomy" id="86630"/>
    <lineage>
        <taxon>Eukaryota</taxon>
        <taxon>Fungi</taxon>
        <taxon>Fungi incertae sedis</taxon>
        <taxon>Mucoromycota</taxon>
        <taxon>Mucoromycotina</taxon>
        <taxon>Mucoromycetes</taxon>
        <taxon>Mucorales</taxon>
        <taxon>Mucorineae</taxon>
        <taxon>Rhizopodaceae</taxon>
        <taxon>Rhizopus</taxon>
    </lineage>
</organism>
<evidence type="ECO:0000313" key="2">
    <source>
        <dbReference type="Proteomes" id="UP000252139"/>
    </source>
</evidence>
<evidence type="ECO:0000313" key="1">
    <source>
        <dbReference type="EMBL" id="RCH79239.1"/>
    </source>
</evidence>
<comment type="caution">
    <text evidence="1">The sequence shown here is derived from an EMBL/GenBank/DDBJ whole genome shotgun (WGS) entry which is preliminary data.</text>
</comment>
<name>A0A367INK2_RHIAZ</name>
<dbReference type="AlphaFoldDB" id="A0A367INK2"/>
<proteinExistence type="predicted"/>
<keyword evidence="2" id="KW-1185">Reference proteome</keyword>
<feature type="non-terminal residue" evidence="1">
    <location>
        <position position="126"/>
    </location>
</feature>
<accession>A0A367INK2</accession>
<reference evidence="1 2" key="1">
    <citation type="journal article" date="2018" name="G3 (Bethesda)">
        <title>Phylogenetic and Phylogenomic Definition of Rhizopus Species.</title>
        <authorList>
            <person name="Gryganskyi A.P."/>
            <person name="Golan J."/>
            <person name="Dolatabadi S."/>
            <person name="Mondo S."/>
            <person name="Robb S."/>
            <person name="Idnurm A."/>
            <person name="Muszewska A."/>
            <person name="Steczkiewicz K."/>
            <person name="Masonjones S."/>
            <person name="Liao H.L."/>
            <person name="Gajdeczka M.T."/>
            <person name="Anike F."/>
            <person name="Vuek A."/>
            <person name="Anishchenko I.M."/>
            <person name="Voigt K."/>
            <person name="de Hoog G.S."/>
            <person name="Smith M.E."/>
            <person name="Heitman J."/>
            <person name="Vilgalys R."/>
            <person name="Stajich J.E."/>
        </authorList>
    </citation>
    <scope>NUCLEOTIDE SEQUENCE [LARGE SCALE GENOMIC DNA]</scope>
    <source>
        <strain evidence="1 2">CBS 357.93</strain>
    </source>
</reference>